<dbReference type="GO" id="GO:0016491">
    <property type="term" value="F:oxidoreductase activity"/>
    <property type="evidence" value="ECO:0007669"/>
    <property type="project" value="UniProtKB-KW"/>
</dbReference>
<sequence>MLEVLVAEKRADAQDVCVLELVPVDSDTLPPFTAGAHIDVKLSDGSVRQYSLCNHPAEAHRYVIGVLREQQSRGGSAAIHDRVAKGDRLTISEPRNHFGLVRGSRYILFAGGIGVTPILCMAEHLSSESQPFELHYCVRDAKRVAFQNKITSDKFREHIHVHFDNGPAEQRLDMPAAVGTWDANRDVDTHIYICGPRGFIDFVSDAATSQGWPAASIHVEHFSPMPYVKGESDGSFRVRLARDNRIFDIPADRSIASVLIDNGVDIPLSCEQGVCGACVTRIIEGLPEHRDVCLSDAEHESENLFTPCCSRARSQVLILDI</sequence>
<dbReference type="Pfam" id="PF00111">
    <property type="entry name" value="Fer2"/>
    <property type="match status" value="1"/>
</dbReference>
<dbReference type="SUPFAM" id="SSF54292">
    <property type="entry name" value="2Fe-2S ferredoxin-like"/>
    <property type="match status" value="1"/>
</dbReference>
<evidence type="ECO:0000313" key="12">
    <source>
        <dbReference type="Proteomes" id="UP001462961"/>
    </source>
</evidence>
<dbReference type="InterPro" id="IPR001433">
    <property type="entry name" value="OxRdtase_FAD/NAD-bd"/>
</dbReference>
<evidence type="ECO:0000256" key="4">
    <source>
        <dbReference type="ARBA" id="ARBA00023002"/>
    </source>
</evidence>
<feature type="domain" description="2Fe-2S ferredoxin-type" evidence="7">
    <location>
        <begin position="236"/>
        <end position="321"/>
    </location>
</feature>
<organism evidence="10 11">
    <name type="scientific">Paraburkholderia caribensis</name>
    <dbReference type="NCBI Taxonomy" id="75105"/>
    <lineage>
        <taxon>Bacteria</taxon>
        <taxon>Pseudomonadati</taxon>
        <taxon>Pseudomonadota</taxon>
        <taxon>Betaproteobacteria</taxon>
        <taxon>Burkholderiales</taxon>
        <taxon>Burkholderiaceae</taxon>
        <taxon>Paraburkholderia</taxon>
    </lineage>
</organism>
<dbReference type="Proteomes" id="UP001462961">
    <property type="component" value="Unassembled WGS sequence"/>
</dbReference>
<keyword evidence="3" id="KW-0479">Metal-binding</keyword>
<keyword evidence="4 9" id="KW-0560">Oxidoreductase</keyword>
<dbReference type="RefSeq" id="WP_107202926.1">
    <property type="nucleotide sequence ID" value="NZ_CP015959.1"/>
</dbReference>
<dbReference type="InterPro" id="IPR036010">
    <property type="entry name" value="2Fe-2S_ferredoxin-like_sf"/>
</dbReference>
<dbReference type="PANTHER" id="PTHR47354:SF1">
    <property type="entry name" value="CARNITINE MONOOXYGENASE REDUCTASE SUBUNIT"/>
    <property type="match status" value="1"/>
</dbReference>
<keyword evidence="5" id="KW-0408">Iron</keyword>
<dbReference type="InterPro" id="IPR006058">
    <property type="entry name" value="2Fe2S_fd_BS"/>
</dbReference>
<evidence type="ECO:0000256" key="6">
    <source>
        <dbReference type="ARBA" id="ARBA00023014"/>
    </source>
</evidence>
<dbReference type="GO" id="GO:0046872">
    <property type="term" value="F:metal ion binding"/>
    <property type="evidence" value="ECO:0007669"/>
    <property type="project" value="UniProtKB-KW"/>
</dbReference>
<dbReference type="EMBL" id="CP015959">
    <property type="protein sequence ID" value="QLB66548.1"/>
    <property type="molecule type" value="Genomic_DNA"/>
</dbReference>
<dbReference type="Pfam" id="PF00175">
    <property type="entry name" value="NAD_binding_1"/>
    <property type="match status" value="1"/>
</dbReference>
<evidence type="ECO:0000256" key="2">
    <source>
        <dbReference type="ARBA" id="ARBA00022714"/>
    </source>
</evidence>
<dbReference type="EC" id="1.-.-.-" evidence="9"/>
<dbReference type="EMBL" id="JAYLVJ010000043">
    <property type="protein sequence ID" value="MEO1757855.1"/>
    <property type="molecule type" value="Genomic_DNA"/>
</dbReference>
<dbReference type="PROSITE" id="PS51384">
    <property type="entry name" value="FAD_FR"/>
    <property type="match status" value="1"/>
</dbReference>
<evidence type="ECO:0000313" key="10">
    <source>
        <dbReference type="EMBL" id="QLB66548.1"/>
    </source>
</evidence>
<dbReference type="PROSITE" id="PS51085">
    <property type="entry name" value="2FE2S_FER_2"/>
    <property type="match status" value="1"/>
</dbReference>
<dbReference type="PANTHER" id="PTHR47354">
    <property type="entry name" value="NADH OXIDOREDUCTASE HCR"/>
    <property type="match status" value="1"/>
</dbReference>
<evidence type="ECO:0000256" key="3">
    <source>
        <dbReference type="ARBA" id="ARBA00022723"/>
    </source>
</evidence>
<accession>A0A9Q6S8P8</accession>
<dbReference type="SUPFAM" id="SSF63380">
    <property type="entry name" value="Riboflavin synthase domain-like"/>
    <property type="match status" value="1"/>
</dbReference>
<reference evidence="9 12" key="3">
    <citation type="submission" date="2024-01" db="EMBL/GenBank/DDBJ databases">
        <title>The diversity of rhizobia nodulating Mimosa spp. in eleven states of Brazil covering several biomes is determined by host plant, location, and edaphic factors.</title>
        <authorList>
            <person name="Rouws L."/>
            <person name="Barauna A."/>
            <person name="Beukes C."/>
            <person name="De Faria S.M."/>
            <person name="Gross E."/>
            <person name="Dos Reis Junior F.B."/>
            <person name="Simon M."/>
            <person name="Maluk M."/>
            <person name="Odee D.W."/>
            <person name="Kenicer G."/>
            <person name="Young J.P.W."/>
            <person name="Reis V.M."/>
            <person name="Zilli J."/>
            <person name="James E.K."/>
        </authorList>
    </citation>
    <scope>NUCLEOTIDE SEQUENCE [LARGE SCALE GENOMIC DNA]</scope>
    <source>
        <strain evidence="9 12">JHI1651</strain>
    </source>
</reference>
<evidence type="ECO:0000313" key="9">
    <source>
        <dbReference type="EMBL" id="MEO1757855.1"/>
    </source>
</evidence>
<evidence type="ECO:0000259" key="8">
    <source>
        <dbReference type="PROSITE" id="PS51384"/>
    </source>
</evidence>
<evidence type="ECO:0000259" key="7">
    <source>
        <dbReference type="PROSITE" id="PS51085"/>
    </source>
</evidence>
<dbReference type="Gene3D" id="3.40.50.80">
    <property type="entry name" value="Nucleotide-binding domain of ferredoxin-NADP reductase (FNR) module"/>
    <property type="match status" value="1"/>
</dbReference>
<dbReference type="InterPro" id="IPR017927">
    <property type="entry name" value="FAD-bd_FR_type"/>
</dbReference>
<keyword evidence="6" id="KW-0411">Iron-sulfur</keyword>
<dbReference type="AlphaFoldDB" id="A0A9Q6S8P8"/>
<keyword evidence="1" id="KW-0285">Flavoprotein</keyword>
<reference evidence="10 11" key="1">
    <citation type="journal article" date="2014" name="Genome Announc.">
        <title>Draft Genome Sequence of the Haloacid-Degrading Burkholderia caribensis Strain MBA4.</title>
        <authorList>
            <person name="Pan Y."/>
            <person name="Kong K.F."/>
            <person name="Tsang J.S."/>
        </authorList>
    </citation>
    <scope>NUCLEOTIDE SEQUENCE [LARGE SCALE GENOMIC DNA]</scope>
    <source>
        <strain evidence="10 11">852011</strain>
    </source>
</reference>
<feature type="domain" description="FAD-binding FR-type" evidence="8">
    <location>
        <begin position="1"/>
        <end position="101"/>
    </location>
</feature>
<protein>
    <submittedName>
        <fullName evidence="9">PDR/VanB family oxidoreductase</fullName>
        <ecNumber evidence="9">1.-.-.-</ecNumber>
    </submittedName>
    <submittedName>
        <fullName evidence="10">Vanillate O-demethylase oxidoreductase</fullName>
    </submittedName>
</protein>
<dbReference type="Gene3D" id="3.10.20.30">
    <property type="match status" value="1"/>
</dbReference>
<evidence type="ECO:0000256" key="5">
    <source>
        <dbReference type="ARBA" id="ARBA00023004"/>
    </source>
</evidence>
<proteinExistence type="predicted"/>
<dbReference type="GO" id="GO:0051537">
    <property type="term" value="F:2 iron, 2 sulfur cluster binding"/>
    <property type="evidence" value="ECO:0007669"/>
    <property type="project" value="UniProtKB-KW"/>
</dbReference>
<evidence type="ECO:0000256" key="1">
    <source>
        <dbReference type="ARBA" id="ARBA00022630"/>
    </source>
</evidence>
<dbReference type="CDD" id="cd00207">
    <property type="entry name" value="fer2"/>
    <property type="match status" value="1"/>
</dbReference>
<keyword evidence="2" id="KW-0001">2Fe-2S</keyword>
<dbReference type="PROSITE" id="PS00197">
    <property type="entry name" value="2FE2S_FER_1"/>
    <property type="match status" value="1"/>
</dbReference>
<dbReference type="InterPro" id="IPR050415">
    <property type="entry name" value="MRET"/>
</dbReference>
<evidence type="ECO:0000313" key="11">
    <source>
        <dbReference type="Proteomes" id="UP000509548"/>
    </source>
</evidence>
<keyword evidence="12" id="KW-1185">Reference proteome</keyword>
<dbReference type="InterPro" id="IPR012675">
    <property type="entry name" value="Beta-grasp_dom_sf"/>
</dbReference>
<dbReference type="PRINTS" id="PR00409">
    <property type="entry name" value="PHDIOXRDTASE"/>
</dbReference>
<dbReference type="CDD" id="cd06185">
    <property type="entry name" value="PDR_like"/>
    <property type="match status" value="1"/>
</dbReference>
<gene>
    <name evidence="10" type="ORF">A9O66_27955</name>
    <name evidence="9" type="ORF">VOI32_28435</name>
</gene>
<dbReference type="Proteomes" id="UP000509548">
    <property type="component" value="Chromosome 2"/>
</dbReference>
<dbReference type="InterPro" id="IPR001041">
    <property type="entry name" value="2Fe-2S_ferredoxin-type"/>
</dbReference>
<dbReference type="InterPro" id="IPR039261">
    <property type="entry name" value="FNR_nucleotide-bd"/>
</dbReference>
<name>A0A9Q6S8P8_9BURK</name>
<reference evidence="10" key="2">
    <citation type="submission" date="2016-06" db="EMBL/GenBank/DDBJ databases">
        <authorList>
            <person name="Huang P."/>
            <person name="Jiang X."/>
            <person name="Liu X."/>
        </authorList>
    </citation>
    <scope>NUCLEOTIDE SEQUENCE</scope>
    <source>
        <strain evidence="10">852011</strain>
    </source>
</reference>
<dbReference type="Gene3D" id="2.40.30.10">
    <property type="entry name" value="Translation factors"/>
    <property type="match status" value="1"/>
</dbReference>
<dbReference type="SUPFAM" id="SSF52343">
    <property type="entry name" value="Ferredoxin reductase-like, C-terminal NADP-linked domain"/>
    <property type="match status" value="1"/>
</dbReference>
<dbReference type="InterPro" id="IPR017938">
    <property type="entry name" value="Riboflavin_synthase-like_b-brl"/>
</dbReference>